<dbReference type="InterPro" id="IPR002491">
    <property type="entry name" value="ABC_transptr_periplasmic_BD"/>
</dbReference>
<dbReference type="Gene3D" id="3.40.50.1980">
    <property type="entry name" value="Nitrogenase molybdenum iron protein domain"/>
    <property type="match status" value="2"/>
</dbReference>
<proteinExistence type="inferred from homology"/>
<feature type="chain" id="PRO_5046678915" evidence="5">
    <location>
        <begin position="19"/>
        <end position="329"/>
    </location>
</feature>
<name>A0ABX1XIN1_9BACL</name>
<comment type="subcellular location">
    <subcellularLocation>
        <location evidence="1">Cell envelope</location>
    </subcellularLocation>
</comment>
<accession>A0ABX1XIN1</accession>
<protein>
    <submittedName>
        <fullName evidence="7">ABC transporter substrate-binding protein</fullName>
    </submittedName>
</protein>
<evidence type="ECO:0000256" key="5">
    <source>
        <dbReference type="SAM" id="SignalP"/>
    </source>
</evidence>
<dbReference type="PANTHER" id="PTHR30532:SF21">
    <property type="entry name" value="SIDEROPHORE-BINDING LIPOPROTEIN YFIY-RELATED"/>
    <property type="match status" value="1"/>
</dbReference>
<dbReference type="RefSeq" id="WP_171634623.1">
    <property type="nucleotide sequence ID" value="NZ_WHNY01000074.1"/>
</dbReference>
<evidence type="ECO:0000256" key="3">
    <source>
        <dbReference type="ARBA" id="ARBA00022448"/>
    </source>
</evidence>
<evidence type="ECO:0000313" key="7">
    <source>
        <dbReference type="EMBL" id="NOU67715.1"/>
    </source>
</evidence>
<dbReference type="PROSITE" id="PS50983">
    <property type="entry name" value="FE_B12_PBP"/>
    <property type="match status" value="1"/>
</dbReference>
<feature type="domain" description="Fe/B12 periplasmic-binding" evidence="6">
    <location>
        <begin position="66"/>
        <end position="329"/>
    </location>
</feature>
<comment type="similarity">
    <text evidence="2">Belongs to the bacterial solute-binding protein 8 family.</text>
</comment>
<sequence length="329" mass="36237">MKSLKMMIVLLLALAVTACGSGATTGGNASSTTASPEAAKATAAAEVEKTIKHAMGTVTLKKKPERIVVLFNGMTDIITDLGVKPVGSVESWEEKPWYNFLRSKMEGVKDLGEENQPNVEAIVALKPDLIIGQKTRHEKIYPQLESIAPTIIMEELFDWKANLKMAADALNKEQEGAKILADWDKSVAEFKQKAGDKLAKSEVSIIRFERDGSARFYSTGFAGTIFKELGLPRPKAQIVEGKAVVNIASKEQMSQLDGDYIFDITRLNVNEPTVEKALNDWTSHPLWKNLKGVKNGKYYKVDTITWNLSGGSMAAKAMLADLYKYFDIK</sequence>
<dbReference type="Proteomes" id="UP000653578">
    <property type="component" value="Unassembled WGS sequence"/>
</dbReference>
<keyword evidence="4 5" id="KW-0732">Signal</keyword>
<keyword evidence="3" id="KW-0813">Transport</keyword>
<evidence type="ECO:0000259" key="6">
    <source>
        <dbReference type="PROSITE" id="PS50983"/>
    </source>
</evidence>
<dbReference type="EMBL" id="WHNY01000074">
    <property type="protein sequence ID" value="NOU67715.1"/>
    <property type="molecule type" value="Genomic_DNA"/>
</dbReference>
<evidence type="ECO:0000313" key="8">
    <source>
        <dbReference type="Proteomes" id="UP000653578"/>
    </source>
</evidence>
<dbReference type="CDD" id="cd01146">
    <property type="entry name" value="FhuD"/>
    <property type="match status" value="1"/>
</dbReference>
<feature type="signal peptide" evidence="5">
    <location>
        <begin position="1"/>
        <end position="18"/>
    </location>
</feature>
<dbReference type="PANTHER" id="PTHR30532">
    <property type="entry name" value="IRON III DICITRATE-BINDING PERIPLASMIC PROTEIN"/>
    <property type="match status" value="1"/>
</dbReference>
<dbReference type="Pfam" id="PF01497">
    <property type="entry name" value="Peripla_BP_2"/>
    <property type="match status" value="1"/>
</dbReference>
<dbReference type="SUPFAM" id="SSF53807">
    <property type="entry name" value="Helical backbone' metal receptor"/>
    <property type="match status" value="1"/>
</dbReference>
<evidence type="ECO:0000256" key="2">
    <source>
        <dbReference type="ARBA" id="ARBA00008814"/>
    </source>
</evidence>
<evidence type="ECO:0000256" key="4">
    <source>
        <dbReference type="ARBA" id="ARBA00022729"/>
    </source>
</evidence>
<reference evidence="7 8" key="1">
    <citation type="submission" date="2019-10" db="EMBL/GenBank/DDBJ databases">
        <title>Description of Paenibacillus humi sp. nov.</title>
        <authorList>
            <person name="Carlier A."/>
            <person name="Qi S."/>
        </authorList>
    </citation>
    <scope>NUCLEOTIDE SEQUENCE [LARGE SCALE GENOMIC DNA]</scope>
    <source>
        <strain evidence="7 8">LMG 31461</strain>
    </source>
</reference>
<evidence type="ECO:0000256" key="1">
    <source>
        <dbReference type="ARBA" id="ARBA00004196"/>
    </source>
</evidence>
<organism evidence="7 8">
    <name type="scientific">Paenibacillus plantarum</name>
    <dbReference type="NCBI Taxonomy" id="2654975"/>
    <lineage>
        <taxon>Bacteria</taxon>
        <taxon>Bacillati</taxon>
        <taxon>Bacillota</taxon>
        <taxon>Bacilli</taxon>
        <taxon>Bacillales</taxon>
        <taxon>Paenibacillaceae</taxon>
        <taxon>Paenibacillus</taxon>
    </lineage>
</organism>
<dbReference type="InterPro" id="IPR051313">
    <property type="entry name" value="Bact_iron-sidero_bind"/>
</dbReference>
<dbReference type="PROSITE" id="PS51257">
    <property type="entry name" value="PROKAR_LIPOPROTEIN"/>
    <property type="match status" value="1"/>
</dbReference>
<gene>
    <name evidence="7" type="ORF">GC096_27190</name>
</gene>
<keyword evidence="8" id="KW-1185">Reference proteome</keyword>
<comment type="caution">
    <text evidence="7">The sequence shown here is derived from an EMBL/GenBank/DDBJ whole genome shotgun (WGS) entry which is preliminary data.</text>
</comment>